<protein>
    <submittedName>
        <fullName evidence="1">Unannotated protein</fullName>
    </submittedName>
</protein>
<dbReference type="AlphaFoldDB" id="A0A6J6V413"/>
<evidence type="ECO:0000313" key="1">
    <source>
        <dbReference type="EMBL" id="CAB4766942.1"/>
    </source>
</evidence>
<accession>A0A6J6V413</accession>
<name>A0A6J6V413_9ZZZZ</name>
<sequence>MAQLLVHAAQTIVHRAQEAIAIVLHVHAAQMIVRRAQEVLMSARPVVVDLHLVDQQKVVVAQVREEDVRARGEVVPQRAVVAQAKVVVAQHLVGQQRAAVDLSVMTIVQ</sequence>
<organism evidence="1">
    <name type="scientific">freshwater metagenome</name>
    <dbReference type="NCBI Taxonomy" id="449393"/>
    <lineage>
        <taxon>unclassified sequences</taxon>
        <taxon>metagenomes</taxon>
        <taxon>ecological metagenomes</taxon>
    </lineage>
</organism>
<gene>
    <name evidence="1" type="ORF">UFOPK2872_00923</name>
</gene>
<proteinExistence type="predicted"/>
<dbReference type="EMBL" id="CAEZZM010000114">
    <property type="protein sequence ID" value="CAB4766942.1"/>
    <property type="molecule type" value="Genomic_DNA"/>
</dbReference>
<reference evidence="1" key="1">
    <citation type="submission" date="2020-05" db="EMBL/GenBank/DDBJ databases">
        <authorList>
            <person name="Chiriac C."/>
            <person name="Salcher M."/>
            <person name="Ghai R."/>
            <person name="Kavagutti S V."/>
        </authorList>
    </citation>
    <scope>NUCLEOTIDE SEQUENCE</scope>
</reference>